<accession>A9LGT9</accession>
<evidence type="ECO:0000313" key="1">
    <source>
        <dbReference type="EMBL" id="ABX10610.1"/>
    </source>
</evidence>
<name>A9LGT9_9BACT</name>
<protein>
    <submittedName>
        <fullName evidence="1">Uncharacterized protein</fullName>
    </submittedName>
</protein>
<organism evidence="1">
    <name type="scientific">uncultured planctomycete 6N14</name>
    <dbReference type="NCBI Taxonomy" id="455069"/>
    <lineage>
        <taxon>Bacteria</taxon>
        <taxon>Pseudomonadati</taxon>
        <taxon>Planctomycetota</taxon>
        <taxon>Planctomycetia</taxon>
        <taxon>Planctomycetales</taxon>
        <taxon>environmental samples</taxon>
    </lineage>
</organism>
<sequence length="77" mass="8718">MISDELQFLEAFALSAHPVAASRVFMNIGSGCCLGDLKSISAVRRWKKVPRLLSFEMLRSLVMEVSFTLWRKITRAT</sequence>
<reference evidence="1" key="1">
    <citation type="journal article" date="2007" name="ISME J.">
        <title>Fosmids of novel marine Planctomycetes from the Namibian and Oregon coast upwelling systems and their cross-comparison with planctomycete genomes.</title>
        <authorList>
            <person name="Woebken D."/>
            <person name="Teeling H."/>
            <person name="Wecker P."/>
            <person name="Dumitriu A."/>
            <person name="Kostadinov I."/>
            <person name="DeLong E.F."/>
            <person name="Amann R."/>
            <person name="Gloeckner F.O."/>
        </authorList>
    </citation>
    <scope>NUCLEOTIDE SEQUENCE</scope>
</reference>
<dbReference type="EMBL" id="EF591885">
    <property type="protein sequence ID" value="ABX10610.1"/>
    <property type="molecule type" value="Genomic_DNA"/>
</dbReference>
<gene>
    <name evidence="1" type="ORF">6N14_17</name>
</gene>
<proteinExistence type="predicted"/>
<dbReference type="AlphaFoldDB" id="A9LGT9"/>